<protein>
    <recommendedName>
        <fullName evidence="3">Secreted protein</fullName>
    </recommendedName>
</protein>
<evidence type="ECO:0008006" key="3">
    <source>
        <dbReference type="Google" id="ProtNLM"/>
    </source>
</evidence>
<sequence length="146" mass="16240">MALIADLFSPLLAEFVMNRLALLVFFLAVFLHCRRLEATCVATCGSLGVACYAASSSPHQRSQTATWRSPRACSSAPWSQHTGKVDRENLEVLQFREDERRSSKQYTASRSVAATAVGEWRSELCLFSSDQQWCDKSATISATHTF</sequence>
<comment type="caution">
    <text evidence="1">The sequence shown here is derived from an EMBL/GenBank/DDBJ whole genome shotgun (WGS) entry which is preliminary data.</text>
</comment>
<name>A0ABD2WIY3_9HYME</name>
<reference evidence="1 2" key="1">
    <citation type="journal article" date="2024" name="bioRxiv">
        <title>A reference genome for Trichogramma kaykai: A tiny desert-dwelling parasitoid wasp with competing sex-ratio distorters.</title>
        <authorList>
            <person name="Culotta J."/>
            <person name="Lindsey A.R."/>
        </authorList>
    </citation>
    <scope>NUCLEOTIDE SEQUENCE [LARGE SCALE GENOMIC DNA]</scope>
    <source>
        <strain evidence="1 2">KSX58</strain>
    </source>
</reference>
<gene>
    <name evidence="1" type="ORF">TKK_012303</name>
</gene>
<accession>A0ABD2WIY3</accession>
<evidence type="ECO:0000313" key="2">
    <source>
        <dbReference type="Proteomes" id="UP001627154"/>
    </source>
</evidence>
<evidence type="ECO:0000313" key="1">
    <source>
        <dbReference type="EMBL" id="KAL3393025.1"/>
    </source>
</evidence>
<proteinExistence type="predicted"/>
<keyword evidence="2" id="KW-1185">Reference proteome</keyword>
<dbReference type="AlphaFoldDB" id="A0ABD2WIY3"/>
<dbReference type="Proteomes" id="UP001627154">
    <property type="component" value="Unassembled WGS sequence"/>
</dbReference>
<dbReference type="EMBL" id="JBJJXI010000100">
    <property type="protein sequence ID" value="KAL3393025.1"/>
    <property type="molecule type" value="Genomic_DNA"/>
</dbReference>
<organism evidence="1 2">
    <name type="scientific">Trichogramma kaykai</name>
    <dbReference type="NCBI Taxonomy" id="54128"/>
    <lineage>
        <taxon>Eukaryota</taxon>
        <taxon>Metazoa</taxon>
        <taxon>Ecdysozoa</taxon>
        <taxon>Arthropoda</taxon>
        <taxon>Hexapoda</taxon>
        <taxon>Insecta</taxon>
        <taxon>Pterygota</taxon>
        <taxon>Neoptera</taxon>
        <taxon>Endopterygota</taxon>
        <taxon>Hymenoptera</taxon>
        <taxon>Apocrita</taxon>
        <taxon>Proctotrupomorpha</taxon>
        <taxon>Chalcidoidea</taxon>
        <taxon>Trichogrammatidae</taxon>
        <taxon>Trichogramma</taxon>
    </lineage>
</organism>